<sequence>MMGGKHLCLILVLAFSIFASNSNSLPLSSNKRWIVDESGKRVKLHCVNWSSHLNAMISEGLDKIPLKKFIAQLKELGFNCVRYTWATHMFTRYSTYKVGETFDKLNLHGIRLGIGFYNPSLENVTVVDAFDFIIDEFGKQGMMVLVDNHVSDPKWCCDNNDGNGFFGDQYFNPQEWLKGLSNVANRVKAKPQVVAIGMRNELRGPNQDKNNWHKYMSQGATTVHKANPNILVFVSGLKYDTDLSFLKTNPLNVSIGNKLVYEVHSYAWSNGSPNDWNKQPVNQKCANVMNNLNDKAGFLMSGSNPRPLVMSEFGMNMSDIDDKNQRFMSCMLAYLAGVDLDWALWAAQGAYYIREKKLIVSEHYGIWNYDFSTLRYSKFSQRFQLVQKKLLEPSSNSIKSYIIYHPLSGQCVRVNNNLELELGDCDGQSKWNKEGQQIKLVGRGACIKAISEGSILKLSTNCKSKQSFWKTLSATNLHLSTLDGKGKNLCLQRESSTSPKIVTKKCICVDDNPTCLDDPQSQWFQLVTTNV</sequence>
<proteinExistence type="predicted"/>
<dbReference type="EMBL" id="CASHSV030000615">
    <property type="protein sequence ID" value="CAJ2669087.1"/>
    <property type="molecule type" value="Genomic_DNA"/>
</dbReference>
<protein>
    <submittedName>
        <fullName evidence="1">Uncharacterized protein</fullName>
    </submittedName>
</protein>
<name>A0ACB0LKW7_TRIPR</name>
<evidence type="ECO:0000313" key="2">
    <source>
        <dbReference type="Proteomes" id="UP001177021"/>
    </source>
</evidence>
<gene>
    <name evidence="1" type="ORF">MILVUS5_LOCUS33358</name>
</gene>
<evidence type="ECO:0000313" key="1">
    <source>
        <dbReference type="EMBL" id="CAJ2669087.1"/>
    </source>
</evidence>
<comment type="caution">
    <text evidence="1">The sequence shown here is derived from an EMBL/GenBank/DDBJ whole genome shotgun (WGS) entry which is preliminary data.</text>
</comment>
<dbReference type="Proteomes" id="UP001177021">
    <property type="component" value="Unassembled WGS sequence"/>
</dbReference>
<keyword evidence="2" id="KW-1185">Reference proteome</keyword>
<reference evidence="1" key="1">
    <citation type="submission" date="2023-10" db="EMBL/GenBank/DDBJ databases">
        <authorList>
            <person name="Rodriguez Cubillos JULIANA M."/>
            <person name="De Vega J."/>
        </authorList>
    </citation>
    <scope>NUCLEOTIDE SEQUENCE</scope>
</reference>
<accession>A0ACB0LKW7</accession>
<organism evidence="1 2">
    <name type="scientific">Trifolium pratense</name>
    <name type="common">Red clover</name>
    <dbReference type="NCBI Taxonomy" id="57577"/>
    <lineage>
        <taxon>Eukaryota</taxon>
        <taxon>Viridiplantae</taxon>
        <taxon>Streptophyta</taxon>
        <taxon>Embryophyta</taxon>
        <taxon>Tracheophyta</taxon>
        <taxon>Spermatophyta</taxon>
        <taxon>Magnoliopsida</taxon>
        <taxon>eudicotyledons</taxon>
        <taxon>Gunneridae</taxon>
        <taxon>Pentapetalae</taxon>
        <taxon>rosids</taxon>
        <taxon>fabids</taxon>
        <taxon>Fabales</taxon>
        <taxon>Fabaceae</taxon>
        <taxon>Papilionoideae</taxon>
        <taxon>50 kb inversion clade</taxon>
        <taxon>NPAAA clade</taxon>
        <taxon>Hologalegina</taxon>
        <taxon>IRL clade</taxon>
        <taxon>Trifolieae</taxon>
        <taxon>Trifolium</taxon>
    </lineage>
</organism>